<accession>A0A8E2JN39</accession>
<dbReference type="AlphaFoldDB" id="A0A8E2JN39"/>
<reference evidence="1 2" key="1">
    <citation type="journal article" date="2016" name="Nat. Commun.">
        <title>Ectomycorrhizal ecology is imprinted in the genome of the dominant symbiotic fungus Cenococcum geophilum.</title>
        <authorList>
            <consortium name="DOE Joint Genome Institute"/>
            <person name="Peter M."/>
            <person name="Kohler A."/>
            <person name="Ohm R.A."/>
            <person name="Kuo A."/>
            <person name="Krutzmann J."/>
            <person name="Morin E."/>
            <person name="Arend M."/>
            <person name="Barry K.W."/>
            <person name="Binder M."/>
            <person name="Choi C."/>
            <person name="Clum A."/>
            <person name="Copeland A."/>
            <person name="Grisel N."/>
            <person name="Haridas S."/>
            <person name="Kipfer T."/>
            <person name="LaButti K."/>
            <person name="Lindquist E."/>
            <person name="Lipzen A."/>
            <person name="Maire R."/>
            <person name="Meier B."/>
            <person name="Mihaltcheva S."/>
            <person name="Molinier V."/>
            <person name="Murat C."/>
            <person name="Poggeler S."/>
            <person name="Quandt C.A."/>
            <person name="Sperisen C."/>
            <person name="Tritt A."/>
            <person name="Tisserant E."/>
            <person name="Crous P.W."/>
            <person name="Henrissat B."/>
            <person name="Nehls U."/>
            <person name="Egli S."/>
            <person name="Spatafora J.W."/>
            <person name="Grigoriev I.V."/>
            <person name="Martin F.M."/>
        </authorList>
    </citation>
    <scope>NUCLEOTIDE SEQUENCE [LARGE SCALE GENOMIC DNA]</scope>
    <source>
        <strain evidence="1 2">CBS 207.34</strain>
    </source>
</reference>
<evidence type="ECO:0000313" key="2">
    <source>
        <dbReference type="Proteomes" id="UP000250140"/>
    </source>
</evidence>
<protein>
    <submittedName>
        <fullName evidence="1">Uncharacterized protein</fullName>
    </submittedName>
</protein>
<keyword evidence="2" id="KW-1185">Reference proteome</keyword>
<organism evidence="1 2">
    <name type="scientific">Glonium stellatum</name>
    <dbReference type="NCBI Taxonomy" id="574774"/>
    <lineage>
        <taxon>Eukaryota</taxon>
        <taxon>Fungi</taxon>
        <taxon>Dikarya</taxon>
        <taxon>Ascomycota</taxon>
        <taxon>Pezizomycotina</taxon>
        <taxon>Dothideomycetes</taxon>
        <taxon>Pleosporomycetidae</taxon>
        <taxon>Gloniales</taxon>
        <taxon>Gloniaceae</taxon>
        <taxon>Glonium</taxon>
    </lineage>
</organism>
<dbReference type="Proteomes" id="UP000250140">
    <property type="component" value="Unassembled WGS sequence"/>
</dbReference>
<sequence length="231" mass="24960">MAGSITSSSPPSHHLVWREIAMESGDGASFLLVENGGWTPRGWVLIASLADSKARHPGQFRHAGKSDQGVVLVRRDLHAVTVPGATASSWYLNGLHMPARYWPHAHPIADGACRPRMRTRPASGDCMLSDSSYSDARHMEQDRVAPSGGAPAMSTASSLVGSTEYGTREVVAEVVTASTPVPGASENRRLMAEASQDERARMFPRHSAKRTGAGSTTHLGRRIYARHTRQR</sequence>
<evidence type="ECO:0000313" key="1">
    <source>
        <dbReference type="EMBL" id="OCL03167.1"/>
    </source>
</evidence>
<proteinExistence type="predicted"/>
<name>A0A8E2JN39_9PEZI</name>
<dbReference type="EMBL" id="KV750795">
    <property type="protein sequence ID" value="OCL03167.1"/>
    <property type="molecule type" value="Genomic_DNA"/>
</dbReference>
<gene>
    <name evidence="1" type="ORF">AOQ84DRAFT_381915</name>
</gene>